<dbReference type="EMBL" id="AGQV01000010">
    <property type="protein sequence ID" value="EHH67531.1"/>
    <property type="molecule type" value="Genomic_DNA"/>
</dbReference>
<evidence type="ECO:0000313" key="2">
    <source>
        <dbReference type="Proteomes" id="UP000004949"/>
    </source>
</evidence>
<organism evidence="1 2">
    <name type="scientific">Gluconobacter morbifer G707</name>
    <dbReference type="NCBI Taxonomy" id="1088869"/>
    <lineage>
        <taxon>Bacteria</taxon>
        <taxon>Pseudomonadati</taxon>
        <taxon>Pseudomonadota</taxon>
        <taxon>Alphaproteobacteria</taxon>
        <taxon>Acetobacterales</taxon>
        <taxon>Acetobacteraceae</taxon>
        <taxon>Gluconobacter</taxon>
    </lineage>
</organism>
<dbReference type="AlphaFoldDB" id="G6XLA3"/>
<name>G6XLA3_9PROT</name>
<protein>
    <submittedName>
        <fullName evidence="1">Uncharacterized protein</fullName>
    </submittedName>
</protein>
<comment type="caution">
    <text evidence="1">The sequence shown here is derived from an EMBL/GenBank/DDBJ whole genome shotgun (WGS) entry which is preliminary data.</text>
</comment>
<reference evidence="1 2" key="1">
    <citation type="submission" date="2011-10" db="EMBL/GenBank/DDBJ databases">
        <title>Genome sequence of Gluconobacter morbifer G707, isolated from Drosophila gut.</title>
        <authorList>
            <person name="Lee W.-J."/>
            <person name="Kim E.-K."/>
        </authorList>
    </citation>
    <scope>NUCLEOTIDE SEQUENCE [LARGE SCALE GENOMIC DNA]</scope>
    <source>
        <strain evidence="1 2">G707</strain>
    </source>
</reference>
<gene>
    <name evidence="1" type="ORF">GMO_25260</name>
</gene>
<dbReference type="STRING" id="1088869.GMO_25260"/>
<evidence type="ECO:0000313" key="1">
    <source>
        <dbReference type="EMBL" id="EHH67531.1"/>
    </source>
</evidence>
<keyword evidence="2" id="KW-1185">Reference proteome</keyword>
<dbReference type="PATRIC" id="fig|1088869.3.peg.2517"/>
<proteinExistence type="predicted"/>
<accession>G6XLA3</accession>
<sequence>MRETITSMVLTEMARGDISVLIIDRLKAGKRPLVPVRDDTR</sequence>
<dbReference type="Proteomes" id="UP000004949">
    <property type="component" value="Unassembled WGS sequence"/>
</dbReference>